<protein>
    <recommendedName>
        <fullName evidence="2">PA14 domain-containing protein</fullName>
    </recommendedName>
</protein>
<name>A0A382KLT5_9ZZZZ</name>
<dbReference type="AlphaFoldDB" id="A0A382KLT5"/>
<reference evidence="1" key="1">
    <citation type="submission" date="2018-05" db="EMBL/GenBank/DDBJ databases">
        <authorList>
            <person name="Lanie J.A."/>
            <person name="Ng W.-L."/>
            <person name="Kazmierczak K.M."/>
            <person name="Andrzejewski T.M."/>
            <person name="Davidsen T.M."/>
            <person name="Wayne K.J."/>
            <person name="Tettelin H."/>
            <person name="Glass J.I."/>
            <person name="Rusch D."/>
            <person name="Podicherti R."/>
            <person name="Tsui H.-C.T."/>
            <person name="Winkler M.E."/>
        </authorList>
    </citation>
    <scope>NUCLEOTIDE SEQUENCE</scope>
</reference>
<sequence length="137" mass="15266">MVLLLACVWPAITQALERAQINTWATTTYYLGYAEFADKVTGQIRITAADRYTLYLNGDLVGIDDDPGSVETYEVEFKKRTNMVAVVVEHGGVAGDYGLFCVLQAEGVLMPSSPTDRVTPWFWTDFTLDNEENAAWT</sequence>
<evidence type="ECO:0008006" key="2">
    <source>
        <dbReference type="Google" id="ProtNLM"/>
    </source>
</evidence>
<dbReference type="EMBL" id="UINC01081721">
    <property type="protein sequence ID" value="SVC25854.1"/>
    <property type="molecule type" value="Genomic_DNA"/>
</dbReference>
<accession>A0A382KLT5</accession>
<evidence type="ECO:0000313" key="1">
    <source>
        <dbReference type="EMBL" id="SVC25854.1"/>
    </source>
</evidence>
<dbReference type="Gene3D" id="2.60.120.260">
    <property type="entry name" value="Galactose-binding domain-like"/>
    <property type="match status" value="1"/>
</dbReference>
<organism evidence="1">
    <name type="scientific">marine metagenome</name>
    <dbReference type="NCBI Taxonomy" id="408172"/>
    <lineage>
        <taxon>unclassified sequences</taxon>
        <taxon>metagenomes</taxon>
        <taxon>ecological metagenomes</taxon>
    </lineage>
</organism>
<gene>
    <name evidence="1" type="ORF">METZ01_LOCUS278708</name>
</gene>
<feature type="non-terminal residue" evidence="1">
    <location>
        <position position="137"/>
    </location>
</feature>
<proteinExistence type="predicted"/>